<evidence type="ECO:0000313" key="2">
    <source>
        <dbReference type="EMBL" id="EUD66836.1"/>
    </source>
</evidence>
<dbReference type="Proteomes" id="UP000030640">
    <property type="component" value="Unassembled WGS sequence"/>
</dbReference>
<dbReference type="OrthoDB" id="387308at2759"/>
<gene>
    <name evidence="2" type="ORF">C922_02821</name>
</gene>
<evidence type="ECO:0000256" key="1">
    <source>
        <dbReference type="SAM" id="MobiDB-lite"/>
    </source>
</evidence>
<feature type="region of interest" description="Disordered" evidence="1">
    <location>
        <begin position="186"/>
        <end position="233"/>
    </location>
</feature>
<dbReference type="EMBL" id="KI965469">
    <property type="protein sequence ID" value="EUD66836.1"/>
    <property type="molecule type" value="Genomic_DNA"/>
</dbReference>
<feature type="compositionally biased region" description="Basic and acidic residues" evidence="1">
    <location>
        <begin position="57"/>
        <end position="76"/>
    </location>
</feature>
<evidence type="ECO:0000313" key="3">
    <source>
        <dbReference type="Proteomes" id="UP000030640"/>
    </source>
</evidence>
<feature type="compositionally biased region" description="Acidic residues" evidence="1">
    <location>
        <begin position="204"/>
        <end position="228"/>
    </location>
</feature>
<organism evidence="2 3">
    <name type="scientific">Plasmodium inui San Antonio 1</name>
    <dbReference type="NCBI Taxonomy" id="1237626"/>
    <lineage>
        <taxon>Eukaryota</taxon>
        <taxon>Sar</taxon>
        <taxon>Alveolata</taxon>
        <taxon>Apicomplexa</taxon>
        <taxon>Aconoidasida</taxon>
        <taxon>Haemosporida</taxon>
        <taxon>Plasmodiidae</taxon>
        <taxon>Plasmodium</taxon>
        <taxon>Plasmodium (Plasmodium)</taxon>
    </lineage>
</organism>
<reference evidence="2 3" key="1">
    <citation type="submission" date="2013-02" db="EMBL/GenBank/DDBJ databases">
        <title>The Genome Sequence of Plasmodium inui San Antonio 1.</title>
        <authorList>
            <consortium name="The Broad Institute Genome Sequencing Platform"/>
            <consortium name="The Broad Institute Genome Sequencing Center for Infectious Disease"/>
            <person name="Neafsey D."/>
            <person name="Cheeseman I."/>
            <person name="Volkman S."/>
            <person name="Adams J."/>
            <person name="Walker B."/>
            <person name="Young S.K."/>
            <person name="Zeng Q."/>
            <person name="Gargeya S."/>
            <person name="Fitzgerald M."/>
            <person name="Haas B."/>
            <person name="Abouelleil A."/>
            <person name="Alvarado L."/>
            <person name="Arachchi H.M."/>
            <person name="Berlin A.M."/>
            <person name="Chapman S.B."/>
            <person name="Dewar J."/>
            <person name="Goldberg J."/>
            <person name="Griggs A."/>
            <person name="Gujja S."/>
            <person name="Hansen M."/>
            <person name="Howarth C."/>
            <person name="Imamovic A."/>
            <person name="Larimer J."/>
            <person name="McCowan C."/>
            <person name="Murphy C."/>
            <person name="Neiman D."/>
            <person name="Pearson M."/>
            <person name="Priest M."/>
            <person name="Roberts A."/>
            <person name="Saif S."/>
            <person name="Shea T."/>
            <person name="Sisk P."/>
            <person name="Sykes S."/>
            <person name="Wortman J."/>
            <person name="Nusbaum C."/>
            <person name="Birren B."/>
        </authorList>
    </citation>
    <scope>NUCLEOTIDE SEQUENCE [LARGE SCALE GENOMIC DNA]</scope>
    <source>
        <strain evidence="2 3">San Antonio 1</strain>
    </source>
</reference>
<feature type="region of interest" description="Disordered" evidence="1">
    <location>
        <begin position="57"/>
        <end position="93"/>
    </location>
</feature>
<dbReference type="GeneID" id="20038095"/>
<protein>
    <submittedName>
        <fullName evidence="2">Uncharacterized protein</fullName>
    </submittedName>
</protein>
<sequence length="454" mass="51444">MLALLFAKTFNTGDLLRNNAESFVNAESTPGGLIWGKASDGCLLIQGASEYKRIKTKDETPDNRVGKCQTRHDRTATTHRTSSKRRKQSEGVSQANYAKVKAELSKKTIEVKINKTCREEMGFLFIPHSYLYVTTKDSKAAAFKMLSYIEDNVLPLTWKVYLPGEPLTATKRDASETKWYRRALAESNDGSCDDGPDFFSGGIDSEEDDQSEEVSEESSQESSEESPEEQQLRNSIDRVLNAIYKVAEDGRKVLITEEELNSSLKEELIKYCQLLKEVDTSGTLEDHEMGSEMVVFDNLVKMLQKHGNETFFTLRRKLRNPALCMQNVDEWVLKRRGLALPDSSCKDPSEDDTNLGVECKWMQFVKSNSRGENTYWYNGEEDGIINLAKLEMRCKQVCGFNGGEHSDGEQFDKEHFDEEHSDEVQFDWEHSAGGYLEKLNGKGLCSPKAEEEVE</sequence>
<proteinExistence type="predicted"/>
<keyword evidence="3" id="KW-1185">Reference proteome</keyword>
<dbReference type="AlphaFoldDB" id="W7ANE1"/>
<name>W7ANE1_9APIC</name>
<dbReference type="VEuPathDB" id="PlasmoDB:C922_02821"/>
<dbReference type="RefSeq" id="XP_008816642.1">
    <property type="nucleotide sequence ID" value="XM_008818420.1"/>
</dbReference>
<accession>W7ANE1</accession>